<dbReference type="EMBL" id="RXIC02000022">
    <property type="protein sequence ID" value="KAB1215073.1"/>
    <property type="molecule type" value="Genomic_DNA"/>
</dbReference>
<dbReference type="InterPro" id="IPR043519">
    <property type="entry name" value="NT_sf"/>
</dbReference>
<dbReference type="OrthoDB" id="273917at2759"/>
<comment type="caution">
    <text evidence="2">The sequence shown here is derived from an EMBL/GenBank/DDBJ whole genome shotgun (WGS) entry which is preliminary data.</text>
</comment>
<dbReference type="Proteomes" id="UP000516437">
    <property type="component" value="Chromosome 4"/>
</dbReference>
<feature type="domain" description="PAP/OAS1 substrate-binding-related" evidence="1">
    <location>
        <begin position="191"/>
        <end position="221"/>
    </location>
</feature>
<dbReference type="InterPro" id="IPR058920">
    <property type="entry name" value="PAP-OAS1-bd-rel"/>
</dbReference>
<evidence type="ECO:0000313" key="3">
    <source>
        <dbReference type="Proteomes" id="UP000516437"/>
    </source>
</evidence>
<dbReference type="SUPFAM" id="SSF81631">
    <property type="entry name" value="PAP/OAS1 substrate-binding domain"/>
    <property type="match status" value="1"/>
</dbReference>
<dbReference type="PANTHER" id="PTHR45979">
    <property type="entry name" value="PAP/OAS1 SUBSTRATE-BINDING DOMAIN SUPERFAMILY"/>
    <property type="match status" value="1"/>
</dbReference>
<dbReference type="Gene3D" id="1.10.1410.10">
    <property type="match status" value="1"/>
</dbReference>
<evidence type="ECO:0000259" key="1">
    <source>
        <dbReference type="Pfam" id="PF26180"/>
    </source>
</evidence>
<gene>
    <name evidence="2" type="ORF">CJ030_MR4G018543</name>
</gene>
<dbReference type="AlphaFoldDB" id="A0A6A1VQK7"/>
<keyword evidence="3" id="KW-1185">Reference proteome</keyword>
<protein>
    <recommendedName>
        <fullName evidence="1">PAP/OAS1 substrate-binding-related domain-containing protein</fullName>
    </recommendedName>
</protein>
<organism evidence="2 3">
    <name type="scientific">Morella rubra</name>
    <name type="common">Chinese bayberry</name>
    <dbReference type="NCBI Taxonomy" id="262757"/>
    <lineage>
        <taxon>Eukaryota</taxon>
        <taxon>Viridiplantae</taxon>
        <taxon>Streptophyta</taxon>
        <taxon>Embryophyta</taxon>
        <taxon>Tracheophyta</taxon>
        <taxon>Spermatophyta</taxon>
        <taxon>Magnoliopsida</taxon>
        <taxon>eudicotyledons</taxon>
        <taxon>Gunneridae</taxon>
        <taxon>Pentapetalae</taxon>
        <taxon>rosids</taxon>
        <taxon>fabids</taxon>
        <taxon>Fagales</taxon>
        <taxon>Myricaceae</taxon>
        <taxon>Morella</taxon>
    </lineage>
</organism>
<accession>A0A6A1VQK7</accession>
<sequence length="335" mass="37334">MGDVQVLAKEQLCAASSPLPASSSDPGSIGADSWAAAERNAEEIVGRIHPSLAAEYKRKEVIELYTGTRKVLRWMKVRQILPIETRLGIFCFMVFPYGSVPLKTYLPDGDIDLTAVSCLNIEDSLVSDVHTILKAEEHNEAAPFDVKDVCCIHAEVKLVKCIVQNICVDISFNQLGGLCKLCFLEQVDRLVGKDHLFKRSILLTKAWCYYQSRILGAHHALETNSQPFAQKHLNIIDPLRENNNLGRSVNRGNFYRIRSALKHGARKLGCILLLPVERIADELNMFFSCALGRHGNIWNAKELATSGNLDVRKTNALSKIFASEEQLGYFGLGEH</sequence>
<dbReference type="PANTHER" id="PTHR45979:SF31">
    <property type="entry name" value="POLYMERASE NUCLEOTIDYL TRANSFERASE DOMAIN-CONTAINING PROTEIN"/>
    <property type="match status" value="1"/>
</dbReference>
<dbReference type="SUPFAM" id="SSF81301">
    <property type="entry name" value="Nucleotidyltransferase"/>
    <property type="match status" value="1"/>
</dbReference>
<feature type="domain" description="PAP/OAS1 substrate-binding-related" evidence="1">
    <location>
        <begin position="222"/>
        <end position="290"/>
    </location>
</feature>
<dbReference type="InterPro" id="IPR058921">
    <property type="entry name" value="PAP/OAS1-rel"/>
</dbReference>
<evidence type="ECO:0000313" key="2">
    <source>
        <dbReference type="EMBL" id="KAB1215073.1"/>
    </source>
</evidence>
<proteinExistence type="predicted"/>
<dbReference type="Gene3D" id="3.30.460.10">
    <property type="entry name" value="Beta Polymerase, domain 2"/>
    <property type="match status" value="1"/>
</dbReference>
<dbReference type="Pfam" id="PF26180">
    <property type="entry name" value="PAP-OAS1"/>
    <property type="match status" value="2"/>
</dbReference>
<name>A0A6A1VQK7_9ROSI</name>
<reference evidence="2 3" key="1">
    <citation type="journal article" date="2019" name="Plant Biotechnol. J.">
        <title>The red bayberry genome and genetic basis of sex determination.</title>
        <authorList>
            <person name="Jia H.M."/>
            <person name="Jia H.J."/>
            <person name="Cai Q.L."/>
            <person name="Wang Y."/>
            <person name="Zhao H.B."/>
            <person name="Yang W.F."/>
            <person name="Wang G.Y."/>
            <person name="Li Y.H."/>
            <person name="Zhan D.L."/>
            <person name="Shen Y.T."/>
            <person name="Niu Q.F."/>
            <person name="Chang L."/>
            <person name="Qiu J."/>
            <person name="Zhao L."/>
            <person name="Xie H.B."/>
            <person name="Fu W.Y."/>
            <person name="Jin J."/>
            <person name="Li X.W."/>
            <person name="Jiao Y."/>
            <person name="Zhou C.C."/>
            <person name="Tu T."/>
            <person name="Chai C.Y."/>
            <person name="Gao J.L."/>
            <person name="Fan L.J."/>
            <person name="van de Weg E."/>
            <person name="Wang J.Y."/>
            <person name="Gao Z.S."/>
        </authorList>
    </citation>
    <scope>NUCLEOTIDE SEQUENCE [LARGE SCALE GENOMIC DNA]</scope>
    <source>
        <tissue evidence="2">Leaves</tissue>
    </source>
</reference>